<evidence type="ECO:0000259" key="8">
    <source>
        <dbReference type="PROSITE" id="PS51011"/>
    </source>
</evidence>
<dbReference type="GO" id="GO:0005634">
    <property type="term" value="C:nucleus"/>
    <property type="evidence" value="ECO:0007669"/>
    <property type="project" value="UniProtKB-SubCell"/>
</dbReference>
<dbReference type="PANTHER" id="PTHR13964:SF25">
    <property type="entry name" value="AT-RICH INTERACTIVE DOMAIN-CONTAINING PROTEIN 5A"/>
    <property type="match status" value="1"/>
</dbReference>
<sequence length="660" mass="74086">MRAGERGPIHKRDIRNFDSKTSSSTHEDIMPGKSNNRRLFSALAQETSDLESQALLDVTDRDMSVESVLDPRGEVDAGEAELEDCENTKQEMNSPNQTSREMENLVSTNSSEESSRTDQSESEERTFMTNLYLFMKERGTPIERIPHLGFKQINLWKIYKAVETLGGYDAVTARRLWKNVYDELGGSPGSTSAATCTRRHYERLVLPFERQLRGEEDKPLPPSKPRKQYKRSPENRGSKPESKKKRKMEREECEEKMGSDHHCERGMCTWMSSSDRLESEKSSTVPVHGPHPGTCSRENPRLQTPTPAEVISPLEKKKRMAQASLTVPTSGSSEDGAELERPSVIQLSHSSQSPACPSSTRTRHSSDGSPLPVSSPSGSLSRSPSPYSVSSEDCIAVMTQKSPVKETESKTPSRLPTLPTSKAGTGVCKPLSCYPNSKELANYHHYHYREFLQAGPHHSEKTQRNLSWTSDGKSGTRLTSHRLPSPVYPKACWIPHASSFSKVPPRDPCRPVSLQHTFKPHMSYHQHLLKRPTTDEAYLKKMPGASQLRMMDRKDKAKTMMPKPPSTQQYLFHPHGSLTMPYLPTLERPRGDLAEQLKALPLQPVLLPTHLTIPQTHSMHCTPMGTPFPGSYEAALPSYSYPFPIWHPPAGYNMTGMQPY</sequence>
<feature type="compositionally biased region" description="Acidic residues" evidence="7">
    <location>
        <begin position="76"/>
        <end position="85"/>
    </location>
</feature>
<dbReference type="AlphaFoldDB" id="A0A3N0XQ23"/>
<feature type="compositionally biased region" description="Low complexity" evidence="7">
    <location>
        <begin position="367"/>
        <end position="391"/>
    </location>
</feature>
<protein>
    <submittedName>
        <fullName evidence="9">AT-rich interactive domain-containing protein 5A</fullName>
    </submittedName>
</protein>
<feature type="compositionally biased region" description="Basic and acidic residues" evidence="7">
    <location>
        <begin position="58"/>
        <end position="75"/>
    </location>
</feature>
<evidence type="ECO:0000256" key="1">
    <source>
        <dbReference type="ARBA" id="ARBA00004123"/>
    </source>
</evidence>
<organism evidence="9 10">
    <name type="scientific">Anabarilius grahami</name>
    <name type="common">Kanglang fish</name>
    <name type="synonym">Barilius grahami</name>
    <dbReference type="NCBI Taxonomy" id="495550"/>
    <lineage>
        <taxon>Eukaryota</taxon>
        <taxon>Metazoa</taxon>
        <taxon>Chordata</taxon>
        <taxon>Craniata</taxon>
        <taxon>Vertebrata</taxon>
        <taxon>Euteleostomi</taxon>
        <taxon>Actinopterygii</taxon>
        <taxon>Neopterygii</taxon>
        <taxon>Teleostei</taxon>
        <taxon>Ostariophysi</taxon>
        <taxon>Cypriniformes</taxon>
        <taxon>Xenocyprididae</taxon>
        <taxon>Xenocypridinae</taxon>
        <taxon>Xenocypridinae incertae sedis</taxon>
        <taxon>Anabarilius</taxon>
    </lineage>
</organism>
<feature type="compositionally biased region" description="Polar residues" evidence="7">
    <location>
        <begin position="323"/>
        <end position="333"/>
    </location>
</feature>
<feature type="region of interest" description="Disordered" evidence="7">
    <location>
        <begin position="210"/>
        <end position="421"/>
    </location>
</feature>
<feature type="domain" description="ARID" evidence="8">
    <location>
        <begin position="121"/>
        <end position="213"/>
    </location>
</feature>
<dbReference type="SMART" id="SM00501">
    <property type="entry name" value="BRIGHT"/>
    <property type="match status" value="1"/>
</dbReference>
<keyword evidence="5" id="KW-0804">Transcription</keyword>
<gene>
    <name evidence="9" type="ORF">DPX16_21952</name>
</gene>
<keyword evidence="3" id="KW-0238">DNA-binding</keyword>
<keyword evidence="6" id="KW-0539">Nucleus</keyword>
<evidence type="ECO:0000256" key="5">
    <source>
        <dbReference type="ARBA" id="ARBA00023163"/>
    </source>
</evidence>
<comment type="subcellular location">
    <subcellularLocation>
        <location evidence="1">Nucleus</location>
    </subcellularLocation>
</comment>
<dbReference type="Proteomes" id="UP000281406">
    <property type="component" value="Unassembled WGS sequence"/>
</dbReference>
<evidence type="ECO:0000313" key="10">
    <source>
        <dbReference type="Proteomes" id="UP000281406"/>
    </source>
</evidence>
<feature type="compositionally biased region" description="Polar residues" evidence="7">
    <location>
        <begin position="90"/>
        <end position="112"/>
    </location>
</feature>
<feature type="compositionally biased region" description="Basic and acidic residues" evidence="7">
    <location>
        <begin position="1"/>
        <end position="18"/>
    </location>
</feature>
<dbReference type="SMART" id="SM01014">
    <property type="entry name" value="ARID"/>
    <property type="match status" value="1"/>
</dbReference>
<dbReference type="Pfam" id="PF01388">
    <property type="entry name" value="ARID"/>
    <property type="match status" value="1"/>
</dbReference>
<dbReference type="GO" id="GO:0006357">
    <property type="term" value="P:regulation of transcription by RNA polymerase II"/>
    <property type="evidence" value="ECO:0007669"/>
    <property type="project" value="TreeGrafter"/>
</dbReference>
<evidence type="ECO:0000256" key="3">
    <source>
        <dbReference type="ARBA" id="ARBA00023125"/>
    </source>
</evidence>
<keyword evidence="4" id="KW-0010">Activator</keyword>
<feature type="compositionally biased region" description="Polar residues" evidence="7">
    <location>
        <begin position="464"/>
        <end position="478"/>
    </location>
</feature>
<dbReference type="GO" id="GO:0000976">
    <property type="term" value="F:transcription cis-regulatory region binding"/>
    <property type="evidence" value="ECO:0007669"/>
    <property type="project" value="TreeGrafter"/>
</dbReference>
<feature type="compositionally biased region" description="Low complexity" evidence="7">
    <location>
        <begin position="348"/>
        <end position="359"/>
    </location>
</feature>
<feature type="compositionally biased region" description="Basic and acidic residues" evidence="7">
    <location>
        <begin position="113"/>
        <end position="124"/>
    </location>
</feature>
<evidence type="ECO:0000256" key="4">
    <source>
        <dbReference type="ARBA" id="ARBA00023159"/>
    </source>
</evidence>
<keyword evidence="2" id="KW-0805">Transcription regulation</keyword>
<dbReference type="InterPro" id="IPR036431">
    <property type="entry name" value="ARID_dom_sf"/>
</dbReference>
<dbReference type="InterPro" id="IPR051232">
    <property type="entry name" value="ARID/SWI1_ChromRemod"/>
</dbReference>
<evidence type="ECO:0000256" key="2">
    <source>
        <dbReference type="ARBA" id="ARBA00023015"/>
    </source>
</evidence>
<dbReference type="InterPro" id="IPR001606">
    <property type="entry name" value="ARID_dom"/>
</dbReference>
<feature type="compositionally biased region" description="Polar residues" evidence="7">
    <location>
        <begin position="33"/>
        <end position="51"/>
    </location>
</feature>
<feature type="region of interest" description="Disordered" evidence="7">
    <location>
        <begin position="1"/>
        <end position="124"/>
    </location>
</feature>
<dbReference type="SUPFAM" id="SSF46774">
    <property type="entry name" value="ARID-like"/>
    <property type="match status" value="1"/>
</dbReference>
<dbReference type="CDD" id="cd16884">
    <property type="entry name" value="ARID_ARID5A"/>
    <property type="match status" value="1"/>
</dbReference>
<dbReference type="OrthoDB" id="1938591at2759"/>
<feature type="compositionally biased region" description="Basic and acidic residues" evidence="7">
    <location>
        <begin position="210"/>
        <end position="219"/>
    </location>
</feature>
<evidence type="ECO:0000256" key="6">
    <source>
        <dbReference type="ARBA" id="ARBA00023242"/>
    </source>
</evidence>
<dbReference type="FunFam" id="1.10.150.60:FF:000004">
    <property type="entry name" value="AT-rich interactive domain-containing protein 5B"/>
    <property type="match status" value="1"/>
</dbReference>
<evidence type="ECO:0000256" key="7">
    <source>
        <dbReference type="SAM" id="MobiDB-lite"/>
    </source>
</evidence>
<keyword evidence="10" id="KW-1185">Reference proteome</keyword>
<dbReference type="Gene3D" id="1.10.150.60">
    <property type="entry name" value="ARID DNA-binding domain"/>
    <property type="match status" value="1"/>
</dbReference>
<evidence type="ECO:0000313" key="9">
    <source>
        <dbReference type="EMBL" id="ROI74403.1"/>
    </source>
</evidence>
<dbReference type="PROSITE" id="PS51011">
    <property type="entry name" value="ARID"/>
    <property type="match status" value="1"/>
</dbReference>
<feature type="compositionally biased region" description="Basic and acidic residues" evidence="7">
    <location>
        <begin position="231"/>
        <end position="241"/>
    </location>
</feature>
<dbReference type="PANTHER" id="PTHR13964">
    <property type="entry name" value="RBP-RELATED"/>
    <property type="match status" value="1"/>
</dbReference>
<feature type="region of interest" description="Disordered" evidence="7">
    <location>
        <begin position="455"/>
        <end position="482"/>
    </location>
</feature>
<feature type="compositionally biased region" description="Polar residues" evidence="7">
    <location>
        <begin position="412"/>
        <end position="421"/>
    </location>
</feature>
<proteinExistence type="predicted"/>
<accession>A0A3N0XQ23</accession>
<reference evidence="9 10" key="1">
    <citation type="submission" date="2018-10" db="EMBL/GenBank/DDBJ databases">
        <title>Genome assembly for a Yunnan-Guizhou Plateau 3E fish, Anabarilius grahami (Regan), and its evolutionary and genetic applications.</title>
        <authorList>
            <person name="Jiang W."/>
        </authorList>
    </citation>
    <scope>NUCLEOTIDE SEQUENCE [LARGE SCALE GENOMIC DNA]</scope>
    <source>
        <strain evidence="9">AG-KIZ</strain>
        <tissue evidence="9">Muscle</tissue>
    </source>
</reference>
<feature type="compositionally biased region" description="Basic and acidic residues" evidence="7">
    <location>
        <begin position="248"/>
        <end position="265"/>
    </location>
</feature>
<name>A0A3N0XQ23_ANAGA</name>
<comment type="caution">
    <text evidence="9">The sequence shown here is derived from an EMBL/GenBank/DDBJ whole genome shotgun (WGS) entry which is preliminary data.</text>
</comment>
<dbReference type="EMBL" id="RJVU01069130">
    <property type="protein sequence ID" value="ROI74403.1"/>
    <property type="molecule type" value="Genomic_DNA"/>
</dbReference>